<dbReference type="EMBL" id="JACIEX010000005">
    <property type="protein sequence ID" value="MBB4094085.1"/>
    <property type="molecule type" value="Genomic_DNA"/>
</dbReference>
<proteinExistence type="predicted"/>
<keyword evidence="4" id="KW-1185">Reference proteome</keyword>
<evidence type="ECO:0000313" key="1">
    <source>
        <dbReference type="EMBL" id="MBB4094085.1"/>
    </source>
</evidence>
<accession>A0A5C5CDN8</accession>
<evidence type="ECO:0000313" key="3">
    <source>
        <dbReference type="Proteomes" id="UP000313390"/>
    </source>
</evidence>
<dbReference type="AlphaFoldDB" id="A0A5C5CDN8"/>
<protein>
    <submittedName>
        <fullName evidence="2">Uncharacterized protein</fullName>
    </submittedName>
</protein>
<dbReference type="EMBL" id="VEWK01000013">
    <property type="protein sequence ID" value="TNV09457.1"/>
    <property type="molecule type" value="Genomic_DNA"/>
</dbReference>
<reference evidence="2 3" key="1">
    <citation type="journal article" date="2011" name="Int. J. Syst. Evol. Microbiol.">
        <title>Ochrobactrum pecoris sp. nov., isolated from farm animals.</title>
        <authorList>
            <person name="Kampfer P."/>
            <person name="Huber B."/>
            <person name="Busse H.J."/>
            <person name="Scholz H.C."/>
            <person name="Tomaso H."/>
            <person name="Hotzel H."/>
            <person name="Melzer F."/>
        </authorList>
    </citation>
    <scope>NUCLEOTIDE SEQUENCE [LARGE SCALE GENOMIC DNA]</scope>
    <source>
        <strain evidence="2 3">08RB2639</strain>
    </source>
</reference>
<organism evidence="2 3">
    <name type="scientific">Brucella pecoris</name>
    <dbReference type="NCBI Taxonomy" id="867683"/>
    <lineage>
        <taxon>Bacteria</taxon>
        <taxon>Pseudomonadati</taxon>
        <taxon>Pseudomonadota</taxon>
        <taxon>Alphaproteobacteria</taxon>
        <taxon>Hyphomicrobiales</taxon>
        <taxon>Brucellaceae</taxon>
        <taxon>Brucella/Ochrobactrum group</taxon>
        <taxon>Brucella</taxon>
    </lineage>
</organism>
<evidence type="ECO:0000313" key="2">
    <source>
        <dbReference type="EMBL" id="TNV09457.1"/>
    </source>
</evidence>
<dbReference type="Proteomes" id="UP000553980">
    <property type="component" value="Unassembled WGS sequence"/>
</dbReference>
<evidence type="ECO:0000313" key="4">
    <source>
        <dbReference type="Proteomes" id="UP000553980"/>
    </source>
</evidence>
<dbReference type="Proteomes" id="UP000313390">
    <property type="component" value="Unassembled WGS sequence"/>
</dbReference>
<gene>
    <name evidence="2" type="ORF">FIB18_20570</name>
    <name evidence="1" type="ORF">GGQ79_002604</name>
</gene>
<dbReference type="OrthoDB" id="9763290at2"/>
<reference evidence="1 4" key="3">
    <citation type="submission" date="2020-08" db="EMBL/GenBank/DDBJ databases">
        <title>Genomic Encyclopedia of Type Strains, Phase IV (KMG-IV): sequencing the most valuable type-strain genomes for metagenomic binning, comparative biology and taxonomic classification.</title>
        <authorList>
            <person name="Goeker M."/>
        </authorList>
    </citation>
    <scope>NUCLEOTIDE SEQUENCE [LARGE SCALE GENOMIC DNA]</scope>
    <source>
        <strain evidence="1 4">DSM 23868</strain>
    </source>
</reference>
<sequence length="60" mass="7240">MKQLDLFEWASARPTAQIINWIPHLAKRMWEERNIPIQPQQATVMDFRATIYQSEERKRA</sequence>
<reference evidence="2" key="2">
    <citation type="submission" date="2019-06" db="EMBL/GenBank/DDBJ databases">
        <authorList>
            <person name="Hu M."/>
        </authorList>
    </citation>
    <scope>NUCLEOTIDE SEQUENCE</scope>
    <source>
        <strain evidence="2">08RB2639</strain>
    </source>
</reference>
<comment type="caution">
    <text evidence="2">The sequence shown here is derived from an EMBL/GenBank/DDBJ whole genome shotgun (WGS) entry which is preliminary data.</text>
</comment>
<dbReference type="RefSeq" id="WP_140022484.1">
    <property type="nucleotide sequence ID" value="NZ_JACIEX010000005.1"/>
</dbReference>
<name>A0A5C5CDN8_9HYPH</name>